<name>A0A498HMF6_MALDO</name>
<dbReference type="Proteomes" id="UP000290289">
    <property type="component" value="Chromosome 16"/>
</dbReference>
<evidence type="ECO:0000313" key="2">
    <source>
        <dbReference type="Proteomes" id="UP000290289"/>
    </source>
</evidence>
<dbReference type="AlphaFoldDB" id="A0A498HMF6"/>
<organism evidence="1 2">
    <name type="scientific">Malus domestica</name>
    <name type="common">Apple</name>
    <name type="synonym">Pyrus malus</name>
    <dbReference type="NCBI Taxonomy" id="3750"/>
    <lineage>
        <taxon>Eukaryota</taxon>
        <taxon>Viridiplantae</taxon>
        <taxon>Streptophyta</taxon>
        <taxon>Embryophyta</taxon>
        <taxon>Tracheophyta</taxon>
        <taxon>Spermatophyta</taxon>
        <taxon>Magnoliopsida</taxon>
        <taxon>eudicotyledons</taxon>
        <taxon>Gunneridae</taxon>
        <taxon>Pentapetalae</taxon>
        <taxon>rosids</taxon>
        <taxon>fabids</taxon>
        <taxon>Rosales</taxon>
        <taxon>Rosaceae</taxon>
        <taxon>Amygdaloideae</taxon>
        <taxon>Maleae</taxon>
        <taxon>Malus</taxon>
    </lineage>
</organism>
<reference evidence="1 2" key="1">
    <citation type="submission" date="2018-10" db="EMBL/GenBank/DDBJ databases">
        <title>A high-quality apple genome assembly.</title>
        <authorList>
            <person name="Hu J."/>
        </authorList>
    </citation>
    <scope>NUCLEOTIDE SEQUENCE [LARGE SCALE GENOMIC DNA]</scope>
    <source>
        <strain evidence="2">cv. HFTH1</strain>
        <tissue evidence="1">Young leaf</tissue>
    </source>
</reference>
<sequence>MRKTTYLVRSVHQGQRELLEDDVSGSIREEDDVSGSHRDSILYRRCLMEVAGISGVMNVKVMILPSKRVTNKF</sequence>
<evidence type="ECO:0000313" key="1">
    <source>
        <dbReference type="EMBL" id="RXH70567.1"/>
    </source>
</evidence>
<proteinExistence type="predicted"/>
<dbReference type="EMBL" id="RDQH01000342">
    <property type="protein sequence ID" value="RXH70567.1"/>
    <property type="molecule type" value="Genomic_DNA"/>
</dbReference>
<comment type="caution">
    <text evidence="1">The sequence shown here is derived from an EMBL/GenBank/DDBJ whole genome shotgun (WGS) entry which is preliminary data.</text>
</comment>
<accession>A0A498HMF6</accession>
<gene>
    <name evidence="1" type="ORF">DVH24_013313</name>
</gene>
<keyword evidence="2" id="KW-1185">Reference proteome</keyword>
<protein>
    <submittedName>
        <fullName evidence="1">Uncharacterized protein</fullName>
    </submittedName>
</protein>